<dbReference type="PANTHER" id="PTHR42711:SF18">
    <property type="entry name" value="ABC TRANSPORTER, ATP-BINDING PROTEIN"/>
    <property type="match status" value="1"/>
</dbReference>
<reference evidence="5 6" key="1">
    <citation type="submission" date="2023-04" db="EMBL/GenBank/DDBJ databases">
        <title>Fusibacter bizertensis strain WBS, isolated from littoral bottom sediments of the Arctic seas - biochemical and genomic analysis.</title>
        <authorList>
            <person name="Brioukhanov A.L."/>
        </authorList>
    </citation>
    <scope>NUCLEOTIDE SEQUENCE [LARGE SCALE GENOMIC DNA]</scope>
    <source>
        <strain evidence="5 6">WBS</strain>
    </source>
</reference>
<evidence type="ECO:0000313" key="6">
    <source>
        <dbReference type="Proteomes" id="UP001158045"/>
    </source>
</evidence>
<dbReference type="InterPro" id="IPR017871">
    <property type="entry name" value="ABC_transporter-like_CS"/>
</dbReference>
<name>A0ABT6NGN4_9FIRM</name>
<dbReference type="PANTHER" id="PTHR42711">
    <property type="entry name" value="ABC TRANSPORTER ATP-BINDING PROTEIN"/>
    <property type="match status" value="1"/>
</dbReference>
<dbReference type="RefSeq" id="WP_281095468.1">
    <property type="nucleotide sequence ID" value="NZ_JARYZI010000013.1"/>
</dbReference>
<keyword evidence="2" id="KW-0547">Nucleotide-binding</keyword>
<proteinExistence type="predicted"/>
<organism evidence="5 6">
    <name type="scientific">Fusibacter bizertensis</name>
    <dbReference type="NCBI Taxonomy" id="1488331"/>
    <lineage>
        <taxon>Bacteria</taxon>
        <taxon>Bacillati</taxon>
        <taxon>Bacillota</taxon>
        <taxon>Clostridia</taxon>
        <taxon>Eubacteriales</taxon>
        <taxon>Eubacteriales Family XII. Incertae Sedis</taxon>
        <taxon>Fusibacter</taxon>
    </lineage>
</organism>
<dbReference type="Pfam" id="PF00005">
    <property type="entry name" value="ABC_tran"/>
    <property type="match status" value="1"/>
</dbReference>
<dbReference type="SUPFAM" id="SSF52540">
    <property type="entry name" value="P-loop containing nucleoside triphosphate hydrolases"/>
    <property type="match status" value="1"/>
</dbReference>
<dbReference type="PROSITE" id="PS50893">
    <property type="entry name" value="ABC_TRANSPORTER_2"/>
    <property type="match status" value="1"/>
</dbReference>
<dbReference type="SMART" id="SM00382">
    <property type="entry name" value="AAA"/>
    <property type="match status" value="1"/>
</dbReference>
<evidence type="ECO:0000259" key="4">
    <source>
        <dbReference type="PROSITE" id="PS50893"/>
    </source>
</evidence>
<dbReference type="InterPro" id="IPR027417">
    <property type="entry name" value="P-loop_NTPase"/>
</dbReference>
<keyword evidence="6" id="KW-1185">Reference proteome</keyword>
<keyword evidence="3 5" id="KW-0067">ATP-binding</keyword>
<evidence type="ECO:0000256" key="3">
    <source>
        <dbReference type="ARBA" id="ARBA00022840"/>
    </source>
</evidence>
<gene>
    <name evidence="5" type="ORF">QE109_15535</name>
</gene>
<dbReference type="PROSITE" id="PS00211">
    <property type="entry name" value="ABC_TRANSPORTER_1"/>
    <property type="match status" value="1"/>
</dbReference>
<protein>
    <submittedName>
        <fullName evidence="5">ABC transporter ATP-binding protein</fullName>
    </submittedName>
</protein>
<comment type="caution">
    <text evidence="5">The sequence shown here is derived from an EMBL/GenBank/DDBJ whole genome shotgun (WGS) entry which is preliminary data.</text>
</comment>
<dbReference type="InterPro" id="IPR050763">
    <property type="entry name" value="ABC_transporter_ATP-binding"/>
</dbReference>
<dbReference type="EMBL" id="JARYZI010000013">
    <property type="protein sequence ID" value="MDH8679571.1"/>
    <property type="molecule type" value="Genomic_DNA"/>
</dbReference>
<feature type="domain" description="ABC transporter" evidence="4">
    <location>
        <begin position="18"/>
        <end position="260"/>
    </location>
</feature>
<evidence type="ECO:0000313" key="5">
    <source>
        <dbReference type="EMBL" id="MDH8679571.1"/>
    </source>
</evidence>
<dbReference type="InterPro" id="IPR003593">
    <property type="entry name" value="AAA+_ATPase"/>
</dbReference>
<dbReference type="GO" id="GO:0005524">
    <property type="term" value="F:ATP binding"/>
    <property type="evidence" value="ECO:0007669"/>
    <property type="project" value="UniProtKB-KW"/>
</dbReference>
<evidence type="ECO:0000256" key="1">
    <source>
        <dbReference type="ARBA" id="ARBA00022448"/>
    </source>
</evidence>
<accession>A0ABT6NGN4</accession>
<keyword evidence="1" id="KW-0813">Transport</keyword>
<dbReference type="Proteomes" id="UP001158045">
    <property type="component" value="Unassembled WGS sequence"/>
</dbReference>
<sequence>MSQSSTKRELHIGKLPVISVKDLKRTYQTKVGLLNQEKKSVEALKGISFEIYPGEIFGLLGPNGAGKTTTIKILTTLLAPTSGEAKVFGCDAFGEEKKIRPRINFIFGGERSLYWRLSGEDNLKYFADIYKIPRAKQPELLNRLFDQVGLSDVRKHKVETYSKGMKQRLQIARALLNNPEIIFLDEPSLGLDPVGARALKQMIRDISAQGKTVLLTTHYMQEADELCDRIAIISGGEMVALDTVEGLKSKANTANASLEDVYVQLVNGEVAS</sequence>
<dbReference type="InterPro" id="IPR003439">
    <property type="entry name" value="ABC_transporter-like_ATP-bd"/>
</dbReference>
<dbReference type="Gene3D" id="3.40.50.300">
    <property type="entry name" value="P-loop containing nucleotide triphosphate hydrolases"/>
    <property type="match status" value="1"/>
</dbReference>
<evidence type="ECO:0000256" key="2">
    <source>
        <dbReference type="ARBA" id="ARBA00022741"/>
    </source>
</evidence>